<feature type="domain" description="Sensor histidine kinase NatK-like C-terminal" evidence="2">
    <location>
        <begin position="331"/>
        <end position="435"/>
    </location>
</feature>
<evidence type="ECO:0000313" key="3">
    <source>
        <dbReference type="EMBL" id="SUN61528.1"/>
    </source>
</evidence>
<dbReference type="Proteomes" id="UP000254924">
    <property type="component" value="Unassembled WGS sequence"/>
</dbReference>
<gene>
    <name evidence="3" type="primary">comD2</name>
    <name evidence="3" type="ORF">NCTC12224_01502</name>
</gene>
<evidence type="ECO:0000259" key="2">
    <source>
        <dbReference type="Pfam" id="PF14501"/>
    </source>
</evidence>
<feature type="transmembrane region" description="Helical" evidence="1">
    <location>
        <begin position="112"/>
        <end position="131"/>
    </location>
</feature>
<keyword evidence="1" id="KW-0472">Membrane</keyword>
<organism evidence="3 4">
    <name type="scientific">Streptococcus hyointestinalis</name>
    <dbReference type="NCBI Taxonomy" id="1337"/>
    <lineage>
        <taxon>Bacteria</taxon>
        <taxon>Bacillati</taxon>
        <taxon>Bacillota</taxon>
        <taxon>Bacilli</taxon>
        <taxon>Lactobacillales</taxon>
        <taxon>Streptococcaceae</taxon>
        <taxon>Streptococcus</taxon>
    </lineage>
</organism>
<keyword evidence="1" id="KW-0812">Transmembrane</keyword>
<feature type="transmembrane region" description="Helical" evidence="1">
    <location>
        <begin position="35"/>
        <end position="64"/>
    </location>
</feature>
<reference evidence="3 4" key="1">
    <citation type="submission" date="2018-06" db="EMBL/GenBank/DDBJ databases">
        <authorList>
            <consortium name="Pathogen Informatics"/>
            <person name="Doyle S."/>
        </authorList>
    </citation>
    <scope>NUCLEOTIDE SEQUENCE [LARGE SCALE GENOMIC DNA]</scope>
    <source>
        <strain evidence="3 4">NCTC12224</strain>
    </source>
</reference>
<dbReference type="GO" id="GO:0042802">
    <property type="term" value="F:identical protein binding"/>
    <property type="evidence" value="ECO:0007669"/>
    <property type="project" value="TreeGrafter"/>
</dbReference>
<name>A0A380K9E2_9STRE</name>
<evidence type="ECO:0000313" key="4">
    <source>
        <dbReference type="Proteomes" id="UP000254924"/>
    </source>
</evidence>
<dbReference type="PANTHER" id="PTHR40448">
    <property type="entry name" value="TWO-COMPONENT SENSOR HISTIDINE KINASE"/>
    <property type="match status" value="1"/>
</dbReference>
<dbReference type="AlphaFoldDB" id="A0A380K9E2"/>
<keyword evidence="3" id="KW-0808">Transferase</keyword>
<dbReference type="InterPro" id="IPR036890">
    <property type="entry name" value="HATPase_C_sf"/>
</dbReference>
<dbReference type="InterPro" id="IPR032834">
    <property type="entry name" value="NatK-like_C"/>
</dbReference>
<keyword evidence="4" id="KW-1185">Reference proteome</keyword>
<feature type="transmembrane region" description="Helical" evidence="1">
    <location>
        <begin position="182"/>
        <end position="203"/>
    </location>
</feature>
<keyword evidence="1" id="KW-1133">Transmembrane helix</keyword>
<accession>A0A380K9E2</accession>
<dbReference type="OrthoDB" id="1656061at2"/>
<dbReference type="Pfam" id="PF14501">
    <property type="entry name" value="HATPase_c_5"/>
    <property type="match status" value="1"/>
</dbReference>
<dbReference type="SUPFAM" id="SSF55874">
    <property type="entry name" value="ATPase domain of HSP90 chaperone/DNA topoisomerase II/histidine kinase"/>
    <property type="match status" value="1"/>
</dbReference>
<proteinExistence type="predicted"/>
<dbReference type="PANTHER" id="PTHR40448:SF1">
    <property type="entry name" value="TWO-COMPONENT SENSOR HISTIDINE KINASE"/>
    <property type="match status" value="1"/>
</dbReference>
<evidence type="ECO:0000256" key="1">
    <source>
        <dbReference type="SAM" id="Phobius"/>
    </source>
</evidence>
<dbReference type="EMBL" id="UHFN01000007">
    <property type="protein sequence ID" value="SUN61528.1"/>
    <property type="molecule type" value="Genomic_DNA"/>
</dbReference>
<sequence>MSFNYLMQTLFIFPFILLVYHQVSAITLKWYEYLIIISVFVFTDLSWFYFIFLEFAVLIAFSYLKDKTKPIALHFFYGLYPWVIDSLLRRFVLFYVLPIFGITDFRLFLENISVLALTELFIYIIYFIATYRLRFDFNVLIELVSTQTLRIRLLAIDIGMLVYFIAMEFFSGAEYYGHVDTLLIRQLLTIVYVIVFIGSLIYLNSAYKKHLEEELVKVRLSELNTLVTYTKQIEELYADIRAFRHDYANIISTLSEGIAHNDMDIIKKVYANVIKESGDILESSKYDFEGLAYIKDDALKSLIATKVFDAKKRGIDVQLDIPDTIDKPDNMALLDVIRLISILIDNAIEAALKAEHPQVMINIHEDDNDYIITVSNSTKEEKTPIAYLSGNGYTSKKTGEHGIGLVTIKRFQDQYPQLSVEATSGQYRVMQKVVLKG</sequence>
<keyword evidence="3" id="KW-0418">Kinase</keyword>
<dbReference type="GO" id="GO:0016301">
    <property type="term" value="F:kinase activity"/>
    <property type="evidence" value="ECO:0007669"/>
    <property type="project" value="UniProtKB-KW"/>
</dbReference>
<protein>
    <submittedName>
        <fullName evidence="3">Putative histidine kinase of the competence regulon, ComD</fullName>
        <ecNumber evidence="3">2.7.13.-</ecNumber>
    </submittedName>
</protein>
<dbReference type="Gene3D" id="3.30.565.10">
    <property type="entry name" value="Histidine kinase-like ATPase, C-terminal domain"/>
    <property type="match status" value="1"/>
</dbReference>
<feature type="transmembrane region" description="Helical" evidence="1">
    <location>
        <begin position="76"/>
        <end position="100"/>
    </location>
</feature>
<feature type="transmembrane region" description="Helical" evidence="1">
    <location>
        <begin position="151"/>
        <end position="170"/>
    </location>
</feature>
<dbReference type="EC" id="2.7.13.-" evidence="3"/>